<dbReference type="InterPro" id="IPR006073">
    <property type="entry name" value="GTP-bd"/>
</dbReference>
<dbReference type="GO" id="GO:0005525">
    <property type="term" value="F:GTP binding"/>
    <property type="evidence" value="ECO:0007669"/>
    <property type="project" value="UniProtKB-KW"/>
</dbReference>
<dbReference type="Pfam" id="PF08153">
    <property type="entry name" value="NGP1NT"/>
    <property type="match status" value="1"/>
</dbReference>
<dbReference type="FunFam" id="3.40.50.300:FF:000559">
    <property type="entry name" value="Nuclear/nucleolar GTPase 2"/>
    <property type="match status" value="1"/>
</dbReference>
<evidence type="ECO:0000256" key="3">
    <source>
        <dbReference type="ARBA" id="ARBA00023134"/>
    </source>
</evidence>
<dbReference type="Gene3D" id="1.10.1580.10">
    <property type="match status" value="1"/>
</dbReference>
<evidence type="ECO:0000256" key="4">
    <source>
        <dbReference type="ARBA" id="ARBA00023242"/>
    </source>
</evidence>
<sequence>MVKRHKTGKTEQMGVMNRAKKAKMSANTGTSFKHKSTASTNPYRPDPSGGKPGSRFRTRATINRLNMYVAKPDLEKMRERPKDPQAGRIQPDRRWFGNVRTVDQKELDKYRKSLEDNQTKKGTGYSVLVKGKKLPLSLVKETYDKTLSKGERLLQIEKHEDTFGPKMKRKRPNVGITDLESMVKEIQSKQGNYDETKDNDLLKHVISDTREAHRHKVFDKGMSKRIWEELYKVIDSSDVLIHVLDSRNPNGTRSKFLEDYLKKNCPSKHLIFVLNKCDLIPTSVTQKWVKYLSKVNPTLAFQASVNNPFGKGTLIQLLKQFDILHKDKKNISVGFIGYPNVGKSSVINTLKKKQVCKVAPIPGETKVWQYISLTKRIYLIDCPGIVYDPGESLTDKVLKAVVRAEKVPDPEVYIEAILEKTEKKHIVDIYGVLDWKDSEDFINQVAHRSGKLLKGGEPDINNVSKTIIMDWQRGNIPYFEFPPKTEEEDDKDKNKNEEEAEQKEDEQQNEDLEDDDEEDEEEDDGAEDSS</sequence>
<name>A0A078B5I8_STYLE</name>
<gene>
    <name evidence="8" type="primary">Contig5787.g6196</name>
    <name evidence="8" type="ORF">STYLEM_18599</name>
</gene>
<dbReference type="OrthoDB" id="444945at2759"/>
<evidence type="ECO:0000313" key="8">
    <source>
        <dbReference type="EMBL" id="CDW89466.1"/>
    </source>
</evidence>
<keyword evidence="9" id="KW-1185">Reference proteome</keyword>
<dbReference type="AlphaFoldDB" id="A0A078B5I8"/>
<keyword evidence="4 5" id="KW-0539">Nucleus</keyword>
<dbReference type="SUPFAM" id="SSF52540">
    <property type="entry name" value="P-loop containing nucleoside triphosphate hydrolases"/>
    <property type="match status" value="1"/>
</dbReference>
<comment type="function">
    <text evidence="5">GTPase that associates with pre-60S ribosomal subunits in the nucleolus and is required for their nuclear export and maturation.</text>
</comment>
<dbReference type="PANTHER" id="PTHR11089:SF9">
    <property type="entry name" value="NUCLEOLAR GTP-BINDING PROTEIN 2"/>
    <property type="match status" value="1"/>
</dbReference>
<accession>A0A078B5I8</accession>
<comment type="similarity">
    <text evidence="5">Belongs to the TRAFAC class YlqF/YawG GTPase family. NOG2 subfamily.</text>
</comment>
<dbReference type="PANTHER" id="PTHR11089">
    <property type="entry name" value="GTP-BINDING PROTEIN-RELATED"/>
    <property type="match status" value="1"/>
</dbReference>
<dbReference type="InterPro" id="IPR030378">
    <property type="entry name" value="G_CP_dom"/>
</dbReference>
<evidence type="ECO:0000259" key="7">
    <source>
        <dbReference type="PROSITE" id="PS51721"/>
    </source>
</evidence>
<evidence type="ECO:0000256" key="1">
    <source>
        <dbReference type="ARBA" id="ARBA00004604"/>
    </source>
</evidence>
<feature type="region of interest" description="Disordered" evidence="6">
    <location>
        <begin position="478"/>
        <end position="530"/>
    </location>
</feature>
<feature type="compositionally biased region" description="Polar residues" evidence="6">
    <location>
        <begin position="25"/>
        <end position="42"/>
    </location>
</feature>
<dbReference type="Gene3D" id="3.40.50.300">
    <property type="entry name" value="P-loop containing nucleotide triphosphate hydrolases"/>
    <property type="match status" value="1"/>
</dbReference>
<keyword evidence="2 5" id="KW-0547">Nucleotide-binding</keyword>
<dbReference type="InterPro" id="IPR050755">
    <property type="entry name" value="TRAFAC_YlqF/YawG_RiboMat"/>
</dbReference>
<feature type="domain" description="CP-type G" evidence="7">
    <location>
        <begin position="227"/>
        <end position="388"/>
    </location>
</feature>
<dbReference type="FunCoup" id="A0A078B5I8">
    <property type="interactions" value="203"/>
</dbReference>
<dbReference type="PROSITE" id="PS51721">
    <property type="entry name" value="G_CP"/>
    <property type="match status" value="1"/>
</dbReference>
<dbReference type="GO" id="GO:0005730">
    <property type="term" value="C:nucleolus"/>
    <property type="evidence" value="ECO:0007669"/>
    <property type="project" value="UniProtKB-SubCell"/>
</dbReference>
<dbReference type="PRINTS" id="PR00326">
    <property type="entry name" value="GTP1OBG"/>
</dbReference>
<dbReference type="CDD" id="cd01858">
    <property type="entry name" value="NGP_1"/>
    <property type="match status" value="1"/>
</dbReference>
<dbReference type="CDD" id="cd00882">
    <property type="entry name" value="Ras_like_GTPase"/>
    <property type="match status" value="1"/>
</dbReference>
<dbReference type="EMBL" id="CCKQ01017573">
    <property type="protein sequence ID" value="CDW89466.1"/>
    <property type="molecule type" value="Genomic_DNA"/>
</dbReference>
<dbReference type="Pfam" id="PF01926">
    <property type="entry name" value="MMR_HSR1"/>
    <property type="match status" value="1"/>
</dbReference>
<evidence type="ECO:0000256" key="6">
    <source>
        <dbReference type="SAM" id="MobiDB-lite"/>
    </source>
</evidence>
<evidence type="ECO:0000256" key="2">
    <source>
        <dbReference type="ARBA" id="ARBA00022741"/>
    </source>
</evidence>
<feature type="region of interest" description="Disordered" evidence="6">
    <location>
        <begin position="1"/>
        <end position="59"/>
    </location>
</feature>
<keyword evidence="3 5" id="KW-0342">GTP-binding</keyword>
<dbReference type="InterPro" id="IPR027417">
    <property type="entry name" value="P-loop_NTPase"/>
</dbReference>
<evidence type="ECO:0000313" key="9">
    <source>
        <dbReference type="Proteomes" id="UP000039865"/>
    </source>
</evidence>
<proteinExistence type="inferred from homology"/>
<reference evidence="8 9" key="1">
    <citation type="submission" date="2014-06" db="EMBL/GenBank/DDBJ databases">
        <authorList>
            <person name="Swart Estienne"/>
        </authorList>
    </citation>
    <scope>NUCLEOTIDE SEQUENCE [LARGE SCALE GENOMIC DNA]</scope>
    <source>
        <strain evidence="8 9">130c</strain>
    </source>
</reference>
<protein>
    <recommendedName>
        <fullName evidence="5">Nucleolar GTP-binding protein 2</fullName>
    </recommendedName>
</protein>
<dbReference type="InterPro" id="IPR012971">
    <property type="entry name" value="NOG2_N_dom"/>
</dbReference>
<dbReference type="InterPro" id="IPR024929">
    <property type="entry name" value="GNL2_CP_dom"/>
</dbReference>
<dbReference type="InterPro" id="IPR023179">
    <property type="entry name" value="GTP-bd_ortho_bundle_sf"/>
</dbReference>
<dbReference type="Proteomes" id="UP000039865">
    <property type="component" value="Unassembled WGS sequence"/>
</dbReference>
<organism evidence="8 9">
    <name type="scientific">Stylonychia lemnae</name>
    <name type="common">Ciliate</name>
    <dbReference type="NCBI Taxonomy" id="5949"/>
    <lineage>
        <taxon>Eukaryota</taxon>
        <taxon>Sar</taxon>
        <taxon>Alveolata</taxon>
        <taxon>Ciliophora</taxon>
        <taxon>Intramacronucleata</taxon>
        <taxon>Spirotrichea</taxon>
        <taxon>Stichotrichia</taxon>
        <taxon>Sporadotrichida</taxon>
        <taxon>Oxytrichidae</taxon>
        <taxon>Stylonychinae</taxon>
        <taxon>Stylonychia</taxon>
    </lineage>
</organism>
<comment type="subcellular location">
    <subcellularLocation>
        <location evidence="1 5">Nucleus</location>
        <location evidence="1 5">Nucleolus</location>
    </subcellularLocation>
</comment>
<dbReference type="OMA" id="RTQGFNH"/>
<evidence type="ECO:0000256" key="5">
    <source>
        <dbReference type="RuleBase" id="RU364023"/>
    </source>
</evidence>
<dbReference type="InParanoid" id="A0A078B5I8"/>
<feature type="compositionally biased region" description="Acidic residues" evidence="6">
    <location>
        <begin position="498"/>
        <end position="530"/>
    </location>
</feature>